<name>A0A831ZQZ6_9BACT</name>
<dbReference type="SUPFAM" id="SSF64076">
    <property type="entry name" value="MTH938-like"/>
    <property type="match status" value="1"/>
</dbReference>
<dbReference type="GO" id="GO:0005737">
    <property type="term" value="C:cytoplasm"/>
    <property type="evidence" value="ECO:0007669"/>
    <property type="project" value="TreeGrafter"/>
</dbReference>
<dbReference type="Pfam" id="PF04430">
    <property type="entry name" value="DUF498"/>
    <property type="match status" value="1"/>
</dbReference>
<gene>
    <name evidence="1" type="ORF">ENS06_02890</name>
</gene>
<evidence type="ECO:0008006" key="2">
    <source>
        <dbReference type="Google" id="ProtNLM"/>
    </source>
</evidence>
<dbReference type="Gene3D" id="3.40.1230.10">
    <property type="entry name" value="MTH938-like"/>
    <property type="match status" value="1"/>
</dbReference>
<sequence>MIDDYRFGSMEIAGTTYQADLKIVNGKVIPQWWRKEGHKVYVDDILDILEAQPAVLVVGRGKPGLMKPSNDVRRLCMEKGIQLIDEPTDDAVRTFNELAKAGKKVAGAFHLTC</sequence>
<proteinExistence type="predicted"/>
<dbReference type="EMBL" id="DSTK01000011">
    <property type="protein sequence ID" value="HFK96254.1"/>
    <property type="molecule type" value="Genomic_DNA"/>
</dbReference>
<comment type="caution">
    <text evidence="1">The sequence shown here is derived from an EMBL/GenBank/DDBJ whole genome shotgun (WGS) entry which is preliminary data.</text>
</comment>
<organism evidence="1">
    <name type="scientific">Desulfacinum infernum</name>
    <dbReference type="NCBI Taxonomy" id="35837"/>
    <lineage>
        <taxon>Bacteria</taxon>
        <taxon>Pseudomonadati</taxon>
        <taxon>Thermodesulfobacteriota</taxon>
        <taxon>Syntrophobacteria</taxon>
        <taxon>Syntrophobacterales</taxon>
        <taxon>Syntrophobacteraceae</taxon>
        <taxon>Desulfacinum</taxon>
    </lineage>
</organism>
<accession>A0A831ZQZ6</accession>
<reference evidence="1" key="1">
    <citation type="journal article" date="2020" name="mSystems">
        <title>Genome- and Community-Level Interaction Insights into Carbon Utilization and Element Cycling Functions of Hydrothermarchaeota in Hydrothermal Sediment.</title>
        <authorList>
            <person name="Zhou Z."/>
            <person name="Liu Y."/>
            <person name="Xu W."/>
            <person name="Pan J."/>
            <person name="Luo Z.H."/>
            <person name="Li M."/>
        </authorList>
    </citation>
    <scope>NUCLEOTIDE SEQUENCE [LARGE SCALE GENOMIC DNA]</scope>
    <source>
        <strain evidence="1">SpSt-456</strain>
    </source>
</reference>
<protein>
    <recommendedName>
        <fullName evidence="2">Mth938-like domain-containing protein</fullName>
    </recommendedName>
</protein>
<dbReference type="InterPro" id="IPR007523">
    <property type="entry name" value="NDUFAF3/AAMDC"/>
</dbReference>
<dbReference type="PANTHER" id="PTHR15811:SF5">
    <property type="entry name" value="MTH938 DOMAIN-CONTAINING PROTEIN"/>
    <property type="match status" value="1"/>
</dbReference>
<evidence type="ECO:0000313" key="1">
    <source>
        <dbReference type="EMBL" id="HFK96254.1"/>
    </source>
</evidence>
<dbReference type="PANTHER" id="PTHR15811">
    <property type="entry name" value="MTH938 DOMAIN-CONTAINING PROTEIN"/>
    <property type="match status" value="1"/>
</dbReference>
<dbReference type="InterPro" id="IPR036748">
    <property type="entry name" value="MTH938-like_sf"/>
</dbReference>
<dbReference type="AlphaFoldDB" id="A0A831ZQZ6"/>